<feature type="compositionally biased region" description="Polar residues" evidence="1">
    <location>
        <begin position="86"/>
        <end position="116"/>
    </location>
</feature>
<evidence type="ECO:0000256" key="1">
    <source>
        <dbReference type="SAM" id="MobiDB-lite"/>
    </source>
</evidence>
<feature type="region of interest" description="Disordered" evidence="1">
    <location>
        <begin position="76"/>
        <end position="116"/>
    </location>
</feature>
<evidence type="ECO:0000313" key="3">
    <source>
        <dbReference type="Proteomes" id="UP000717328"/>
    </source>
</evidence>
<organism evidence="2 3">
    <name type="scientific">Sphagnurus paluster</name>
    <dbReference type="NCBI Taxonomy" id="117069"/>
    <lineage>
        <taxon>Eukaryota</taxon>
        <taxon>Fungi</taxon>
        <taxon>Dikarya</taxon>
        <taxon>Basidiomycota</taxon>
        <taxon>Agaricomycotina</taxon>
        <taxon>Agaricomycetes</taxon>
        <taxon>Agaricomycetidae</taxon>
        <taxon>Agaricales</taxon>
        <taxon>Tricholomatineae</taxon>
        <taxon>Lyophyllaceae</taxon>
        <taxon>Sphagnurus</taxon>
    </lineage>
</organism>
<dbReference type="Proteomes" id="UP000717328">
    <property type="component" value="Unassembled WGS sequence"/>
</dbReference>
<evidence type="ECO:0000313" key="2">
    <source>
        <dbReference type="EMBL" id="KAG5634814.1"/>
    </source>
</evidence>
<keyword evidence="3" id="KW-1185">Reference proteome</keyword>
<dbReference type="OrthoDB" id="301415at2759"/>
<dbReference type="EMBL" id="JABCKI010006263">
    <property type="protein sequence ID" value="KAG5634814.1"/>
    <property type="molecule type" value="Genomic_DNA"/>
</dbReference>
<dbReference type="AlphaFoldDB" id="A0A9P7K354"/>
<sequence length="360" mass="40262">MDAMFTKKQADELEENRNNAIEISVTADFMTAVGKGKKKRLRSPSPILEEQPSASDNNFEDIPAFGSSTIWNVKRKKNNKPESDRQTQTQAAPTSWVNTRSASAPTRQATSISRQLSPSAEDISQALKAQWLPTNKEISPFLGFSMFNIVTLAGISGKNFYLGKPIALTLQLNLAPWNMKKGGFKLAAFGSSMPAVFEANGVCAKHTYHPFKRVVDVGGSLAKKVVDVPHEGEKQFKYLTMEVSCLVWAQALLNIVYDFVKETNQLTPFPIPQFRFVKAAMAIKQSLLPGVKKTAFLLEEIIDPNTEGKFRKYLNNVSPEPLVMKIKEDMDCANFLVFSQQVQYFKTKKQVFVSDYQGKQ</sequence>
<comment type="caution">
    <text evidence="2">The sequence shown here is derived from an EMBL/GenBank/DDBJ whole genome shotgun (WGS) entry which is preliminary data.</text>
</comment>
<accession>A0A9P7K354</accession>
<feature type="region of interest" description="Disordered" evidence="1">
    <location>
        <begin position="34"/>
        <end position="61"/>
    </location>
</feature>
<reference evidence="2" key="1">
    <citation type="submission" date="2021-02" db="EMBL/GenBank/DDBJ databases">
        <authorList>
            <person name="Nieuwenhuis M."/>
            <person name="Van De Peppel L.J.J."/>
        </authorList>
    </citation>
    <scope>NUCLEOTIDE SEQUENCE</scope>
    <source>
        <strain evidence="2">D49</strain>
    </source>
</reference>
<protein>
    <submittedName>
        <fullName evidence="2">Uncharacterized protein</fullName>
    </submittedName>
</protein>
<reference evidence="2" key="2">
    <citation type="submission" date="2021-10" db="EMBL/GenBank/DDBJ databases">
        <title>Phylogenomics reveals ancestral predisposition of the termite-cultivated fungus Termitomyces towards a domesticated lifestyle.</title>
        <authorList>
            <person name="Auxier B."/>
            <person name="Grum-Grzhimaylo A."/>
            <person name="Cardenas M.E."/>
            <person name="Lodge J.D."/>
            <person name="Laessoe T."/>
            <person name="Pedersen O."/>
            <person name="Smith M.E."/>
            <person name="Kuyper T.W."/>
            <person name="Franco-Molano E.A."/>
            <person name="Baroni T.J."/>
            <person name="Aanen D.K."/>
        </authorList>
    </citation>
    <scope>NUCLEOTIDE SEQUENCE</scope>
    <source>
        <strain evidence="2">D49</strain>
    </source>
</reference>
<name>A0A9P7K354_9AGAR</name>
<proteinExistence type="predicted"/>
<gene>
    <name evidence="2" type="ORF">H0H81_000625</name>
</gene>